<name>X1N426_9ZZZZ</name>
<reference evidence="1" key="1">
    <citation type="journal article" date="2014" name="Front. Microbiol.">
        <title>High frequency of phylogenetically diverse reductive dehalogenase-homologous genes in deep subseafloor sedimentary metagenomes.</title>
        <authorList>
            <person name="Kawai M."/>
            <person name="Futagami T."/>
            <person name="Toyoda A."/>
            <person name="Takaki Y."/>
            <person name="Nishi S."/>
            <person name="Hori S."/>
            <person name="Arai W."/>
            <person name="Tsubouchi T."/>
            <person name="Morono Y."/>
            <person name="Uchiyama I."/>
            <person name="Ito T."/>
            <person name="Fujiyama A."/>
            <person name="Inagaki F."/>
            <person name="Takami H."/>
        </authorList>
    </citation>
    <scope>NUCLEOTIDE SEQUENCE</scope>
    <source>
        <strain evidence="1">Expedition CK06-06</strain>
    </source>
</reference>
<feature type="non-terminal residue" evidence="1">
    <location>
        <position position="1"/>
    </location>
</feature>
<sequence length="60" mass="6675">RQVVRDSIVGERAIDEQTSASLAVLSERLEQLRKLDKVFSDVSFSSAVEKLKAQSNKVLV</sequence>
<evidence type="ECO:0000313" key="1">
    <source>
        <dbReference type="EMBL" id="GAI13364.1"/>
    </source>
</evidence>
<proteinExistence type="predicted"/>
<gene>
    <name evidence="1" type="ORF">S06H3_22303</name>
</gene>
<protein>
    <submittedName>
        <fullName evidence="1">Uncharacterized protein</fullName>
    </submittedName>
</protein>
<accession>X1N426</accession>
<organism evidence="1">
    <name type="scientific">marine sediment metagenome</name>
    <dbReference type="NCBI Taxonomy" id="412755"/>
    <lineage>
        <taxon>unclassified sequences</taxon>
        <taxon>metagenomes</taxon>
        <taxon>ecological metagenomes</taxon>
    </lineage>
</organism>
<dbReference type="AlphaFoldDB" id="X1N426"/>
<dbReference type="EMBL" id="BARV01011891">
    <property type="protein sequence ID" value="GAI13364.1"/>
    <property type="molecule type" value="Genomic_DNA"/>
</dbReference>
<comment type="caution">
    <text evidence="1">The sequence shown here is derived from an EMBL/GenBank/DDBJ whole genome shotgun (WGS) entry which is preliminary data.</text>
</comment>